<reference evidence="10 11" key="1">
    <citation type="journal article" date="2017" name="BMC Genomics">
        <title>Genomic analysis of methanogenic archaea reveals a shift towards energy conservation.</title>
        <authorList>
            <person name="Gilmore S.P."/>
            <person name="Henske J.K."/>
            <person name="Sexton J.A."/>
            <person name="Solomon K.V."/>
            <person name="Seppala S."/>
            <person name="Yoo J.I."/>
            <person name="Huyett L.M."/>
            <person name="Pressman A."/>
            <person name="Cogan J.Z."/>
            <person name="Kivenson V."/>
            <person name="Peng X."/>
            <person name="Tan Y."/>
            <person name="Valentine D.L."/>
            <person name="O'Malley M.A."/>
        </authorList>
    </citation>
    <scope>NUCLEOTIDE SEQUENCE [LARGE SCALE GENOMIC DNA]</scope>
    <source>
        <strain evidence="10 11">XII</strain>
    </source>
</reference>
<comment type="subcellular location">
    <subcellularLocation>
        <location evidence="1">Cell membrane</location>
        <topology evidence="1">Multi-pass membrane protein</topology>
    </subcellularLocation>
</comment>
<evidence type="ECO:0008006" key="12">
    <source>
        <dbReference type="Google" id="ProtNLM"/>
    </source>
</evidence>
<keyword evidence="5 7" id="KW-0472">Membrane</keyword>
<evidence type="ECO:0000256" key="2">
    <source>
        <dbReference type="ARBA" id="ARBA00022475"/>
    </source>
</evidence>
<evidence type="ECO:0000259" key="8">
    <source>
        <dbReference type="Pfam" id="PF02687"/>
    </source>
</evidence>
<dbReference type="AlphaFoldDB" id="A0AAX0Q7C5"/>
<evidence type="ECO:0000256" key="3">
    <source>
        <dbReference type="ARBA" id="ARBA00022692"/>
    </source>
</evidence>
<dbReference type="Proteomes" id="UP000243820">
    <property type="component" value="Unassembled WGS sequence"/>
</dbReference>
<gene>
    <name evidence="10" type="ORF">ASJ83_03540</name>
</gene>
<evidence type="ECO:0000256" key="6">
    <source>
        <dbReference type="ARBA" id="ARBA00038076"/>
    </source>
</evidence>
<dbReference type="EMBL" id="LMVO01000045">
    <property type="protein sequence ID" value="PAV08651.1"/>
    <property type="molecule type" value="Genomic_DNA"/>
</dbReference>
<protein>
    <recommendedName>
        <fullName evidence="12">ABC transporter permease</fullName>
    </recommendedName>
</protein>
<dbReference type="Pfam" id="PF02687">
    <property type="entry name" value="FtsX"/>
    <property type="match status" value="1"/>
</dbReference>
<comment type="similarity">
    <text evidence="6">Belongs to the ABC-4 integral membrane protein family.</text>
</comment>
<evidence type="ECO:0000259" key="9">
    <source>
        <dbReference type="Pfam" id="PF12704"/>
    </source>
</evidence>
<keyword evidence="4 7" id="KW-1133">Transmembrane helix</keyword>
<accession>A0AAX0Q7C5</accession>
<dbReference type="RefSeq" id="WP_042697947.1">
    <property type="nucleotide sequence ID" value="NZ_LMVO01000045.1"/>
</dbReference>
<evidence type="ECO:0000256" key="1">
    <source>
        <dbReference type="ARBA" id="ARBA00004651"/>
    </source>
</evidence>
<dbReference type="PANTHER" id="PTHR30572">
    <property type="entry name" value="MEMBRANE COMPONENT OF TRANSPORTER-RELATED"/>
    <property type="match status" value="1"/>
</dbReference>
<feature type="domain" description="ABC3 transporter permease C-terminal" evidence="8">
    <location>
        <begin position="288"/>
        <end position="406"/>
    </location>
</feature>
<feature type="transmembrane region" description="Helical" evidence="7">
    <location>
        <begin position="375"/>
        <end position="396"/>
    </location>
</feature>
<evidence type="ECO:0000256" key="5">
    <source>
        <dbReference type="ARBA" id="ARBA00023136"/>
    </source>
</evidence>
<dbReference type="PANTHER" id="PTHR30572:SF4">
    <property type="entry name" value="ABC TRANSPORTER PERMEASE YTRF"/>
    <property type="match status" value="1"/>
</dbReference>
<sequence length="413" mass="44497">MSEENKSIWQKIYSPMILSLAVRNLKLNKFRTILSMIGIVIGVFAICGMGMISAGFTEEMNSMISDTADTLTISPVGEKVIDGTTTTGFSAKDLRDIESAVKSVTKEYEFIPMYSSTKYVYIGKETAMASVSGMDANDLEKIATLIQGTLPRGSTNVVVGETFAEDNDLRIGSRMIMLNSGGQEVTSRVVGILEDTGMMTLGFSTSSAVVGSIEWYTGLVGDNHGLYDKVIVKAYDPTELTPIDDAIEKKMNGKEDKDSDDTVYILNSYEIMEVFDEIMSMSSIFTTIISGISLLVAAVAITNVMLMSVKERTREVGILRSIGTYRSQILQMFLYEAGLIGLIGAVAGTLLALIAAPVMLLGMIGSVEAMLSPAVLVYVPIGILIGLIVCLISGLYPAWKAANLNPVEAMSTD</sequence>
<evidence type="ECO:0000256" key="7">
    <source>
        <dbReference type="SAM" id="Phobius"/>
    </source>
</evidence>
<organism evidence="10 11">
    <name type="scientific">Methanocorpusculum parvum</name>
    <dbReference type="NCBI Taxonomy" id="2193"/>
    <lineage>
        <taxon>Archaea</taxon>
        <taxon>Methanobacteriati</taxon>
        <taxon>Methanobacteriota</taxon>
        <taxon>Stenosarchaea group</taxon>
        <taxon>Methanomicrobia</taxon>
        <taxon>Methanomicrobiales</taxon>
        <taxon>Methanocorpusculaceae</taxon>
        <taxon>Methanocorpusculum</taxon>
    </lineage>
</organism>
<dbReference type="InterPro" id="IPR050250">
    <property type="entry name" value="Macrolide_Exporter_MacB"/>
</dbReference>
<dbReference type="GO" id="GO:0022857">
    <property type="term" value="F:transmembrane transporter activity"/>
    <property type="evidence" value="ECO:0007669"/>
    <property type="project" value="TreeGrafter"/>
</dbReference>
<keyword evidence="3 7" id="KW-0812">Transmembrane</keyword>
<dbReference type="InterPro" id="IPR003838">
    <property type="entry name" value="ABC3_permease_C"/>
</dbReference>
<dbReference type="Pfam" id="PF12704">
    <property type="entry name" value="MacB_PCD"/>
    <property type="match status" value="1"/>
</dbReference>
<dbReference type="InterPro" id="IPR025857">
    <property type="entry name" value="MacB_PCD"/>
</dbReference>
<evidence type="ECO:0000313" key="11">
    <source>
        <dbReference type="Proteomes" id="UP000243820"/>
    </source>
</evidence>
<feature type="transmembrane region" description="Helical" evidence="7">
    <location>
        <begin position="329"/>
        <end position="355"/>
    </location>
</feature>
<feature type="transmembrane region" description="Helical" evidence="7">
    <location>
        <begin position="284"/>
        <end position="309"/>
    </location>
</feature>
<keyword evidence="11" id="KW-1185">Reference proteome</keyword>
<name>A0AAX0Q7C5_9EURY</name>
<feature type="transmembrane region" description="Helical" evidence="7">
    <location>
        <begin position="33"/>
        <end position="56"/>
    </location>
</feature>
<evidence type="ECO:0000313" key="10">
    <source>
        <dbReference type="EMBL" id="PAV08651.1"/>
    </source>
</evidence>
<feature type="domain" description="MacB-like periplasmic core" evidence="9">
    <location>
        <begin position="32"/>
        <end position="249"/>
    </location>
</feature>
<keyword evidence="2" id="KW-1003">Cell membrane</keyword>
<dbReference type="GO" id="GO:0005886">
    <property type="term" value="C:plasma membrane"/>
    <property type="evidence" value="ECO:0007669"/>
    <property type="project" value="UniProtKB-SubCell"/>
</dbReference>
<comment type="caution">
    <text evidence="10">The sequence shown here is derived from an EMBL/GenBank/DDBJ whole genome shotgun (WGS) entry which is preliminary data.</text>
</comment>
<proteinExistence type="inferred from homology"/>
<evidence type="ECO:0000256" key="4">
    <source>
        <dbReference type="ARBA" id="ARBA00022989"/>
    </source>
</evidence>